<proteinExistence type="predicted"/>
<evidence type="ECO:0000313" key="1">
    <source>
        <dbReference type="EMBL" id="ETW20415.1"/>
    </source>
</evidence>
<name>A0A024VDX6_PLAFA</name>
<evidence type="ECO:0000313" key="2">
    <source>
        <dbReference type="Proteomes" id="UP000030690"/>
    </source>
</evidence>
<accession>A0A024VDX6</accession>
<dbReference type="Proteomes" id="UP000030690">
    <property type="component" value="Unassembled WGS sequence"/>
</dbReference>
<dbReference type="AlphaFoldDB" id="A0A024VDX6"/>
<reference evidence="1 2" key="1">
    <citation type="submission" date="2013-02" db="EMBL/GenBank/DDBJ databases">
        <title>The Genome Annotation of Plasmodium falciparum Vietnam Oak-Knoll (FVO).</title>
        <authorList>
            <consortium name="The Broad Institute Genome Sequencing Platform"/>
            <consortium name="The Broad Institute Genome Sequencing Center for Infectious Disease"/>
            <person name="Neafsey D."/>
            <person name="Hoffman S."/>
            <person name="Volkman S."/>
            <person name="Rosenthal P."/>
            <person name="Walker B."/>
            <person name="Young S.K."/>
            <person name="Zeng Q."/>
            <person name="Gargeya S."/>
            <person name="Fitzgerald M."/>
            <person name="Haas B."/>
            <person name="Abouelleil A."/>
            <person name="Allen A.W."/>
            <person name="Alvarado L."/>
            <person name="Arachchi H.M."/>
            <person name="Berlin A.M."/>
            <person name="Chapman S.B."/>
            <person name="Gainer-Dewar J."/>
            <person name="Goldberg J."/>
            <person name="Griggs A."/>
            <person name="Gujja S."/>
            <person name="Hansen M."/>
            <person name="Howarth C."/>
            <person name="Imamovic A."/>
            <person name="Ireland A."/>
            <person name="Larimer J."/>
            <person name="McCowan C."/>
            <person name="Murphy C."/>
            <person name="Pearson M."/>
            <person name="Poon T.W."/>
            <person name="Priest M."/>
            <person name="Roberts A."/>
            <person name="Saif S."/>
            <person name="Shea T."/>
            <person name="Sisk P."/>
            <person name="Sykes S."/>
            <person name="Wortman J."/>
            <person name="Nusbaum C."/>
            <person name="Birren B."/>
        </authorList>
    </citation>
    <scope>NUCLEOTIDE SEQUENCE [LARGE SCALE GENOMIC DNA]</scope>
    <source>
        <strain evidence="2">Vietnam Oak-Knoll (FVO)</strain>
    </source>
</reference>
<dbReference type="OrthoDB" id="376851at2759"/>
<organism evidence="1 2">
    <name type="scientific">Plasmodium falciparum Vietnam Oak-Knoll</name>
    <name type="common">FVO</name>
    <dbReference type="NCBI Taxonomy" id="1036723"/>
    <lineage>
        <taxon>Eukaryota</taxon>
        <taxon>Sar</taxon>
        <taxon>Alveolata</taxon>
        <taxon>Apicomplexa</taxon>
        <taxon>Aconoidasida</taxon>
        <taxon>Haemosporida</taxon>
        <taxon>Plasmodiidae</taxon>
        <taxon>Plasmodium</taxon>
        <taxon>Plasmodium (Laverania)</taxon>
    </lineage>
</organism>
<dbReference type="EMBL" id="KI925021">
    <property type="protein sequence ID" value="ETW20415.1"/>
    <property type="molecule type" value="Genomic_DNA"/>
</dbReference>
<gene>
    <name evidence="1" type="ORF">PFFVO_00729</name>
</gene>
<protein>
    <submittedName>
        <fullName evidence="1">Uncharacterized protein</fullName>
    </submittedName>
</protein>
<reference evidence="1 2" key="2">
    <citation type="submission" date="2013-02" db="EMBL/GenBank/DDBJ databases">
        <title>The Genome Sequence of Plasmodium falciparum Vietnam Oak-Knoll (FVO).</title>
        <authorList>
            <consortium name="The Broad Institute Genome Sequencing Platform"/>
            <consortium name="The Broad Institute Genome Sequencing Center for Infectious Disease"/>
            <person name="Neafsey D."/>
            <person name="Cheeseman I."/>
            <person name="Volkman S."/>
            <person name="Adams J."/>
            <person name="Walker B."/>
            <person name="Young S.K."/>
            <person name="Zeng Q."/>
            <person name="Gargeya S."/>
            <person name="Fitzgerald M."/>
            <person name="Haas B."/>
            <person name="Abouelleil A."/>
            <person name="Alvarado L."/>
            <person name="Arachchi H.M."/>
            <person name="Berlin A.M."/>
            <person name="Chapman S.B."/>
            <person name="Dewar J."/>
            <person name="Goldberg J."/>
            <person name="Griggs A."/>
            <person name="Gujja S."/>
            <person name="Hansen M."/>
            <person name="Howarth C."/>
            <person name="Imamovic A."/>
            <person name="Larimer J."/>
            <person name="McCowan C."/>
            <person name="Murphy C."/>
            <person name="Neiman D."/>
            <person name="Pearson M."/>
            <person name="Priest M."/>
            <person name="Roberts A."/>
            <person name="Saif S."/>
            <person name="Shea T."/>
            <person name="Sisk P."/>
            <person name="Sykes S."/>
            <person name="Wortman J."/>
            <person name="Nusbaum C."/>
            <person name="Birren B."/>
        </authorList>
    </citation>
    <scope>NUCLEOTIDE SEQUENCE [LARGE SCALE GENOMIC DNA]</scope>
    <source>
        <strain evidence="2">Vietnam Oak-Knoll (FVO)</strain>
    </source>
</reference>
<sequence>MKGLKVFMRSFVYFVLVGNLINNVIICHKINYENIEENPQINDQNIMEILNSSVLNNNMKKEKEKNILYDISYYIEYLKIINSLDNKYNDKFHKAILNIDTTKKKKEKKNIDLIYYSGKKYNNNIKDIKKQLHKSFYV</sequence>